<dbReference type="InterPro" id="IPR025943">
    <property type="entry name" value="Sigma_54_int_dom_ATP-bd_2"/>
</dbReference>
<proteinExistence type="predicted"/>
<accession>A0A173ZDG7</accession>
<keyword evidence="9" id="KW-0560">Oxidoreductase</keyword>
<dbReference type="PROSITE" id="PS00676">
    <property type="entry name" value="SIGMA54_INTERACT_2"/>
    <property type="match status" value="1"/>
</dbReference>
<dbReference type="Pfam" id="PF02954">
    <property type="entry name" value="HTH_8"/>
    <property type="match status" value="1"/>
</dbReference>
<dbReference type="PROSITE" id="PS50045">
    <property type="entry name" value="SIGMA54_INTERACT_4"/>
    <property type="match status" value="1"/>
</dbReference>
<dbReference type="GO" id="GO:0006355">
    <property type="term" value="P:regulation of DNA-templated transcription"/>
    <property type="evidence" value="ECO:0007669"/>
    <property type="project" value="InterPro"/>
</dbReference>
<evidence type="ECO:0000259" key="7">
    <source>
        <dbReference type="PROSITE" id="PS50045"/>
    </source>
</evidence>
<dbReference type="PROSITE" id="PS00675">
    <property type="entry name" value="SIGMA54_INTERACT_1"/>
    <property type="match status" value="1"/>
</dbReference>
<feature type="compositionally biased region" description="Basic and acidic residues" evidence="6">
    <location>
        <begin position="1"/>
        <end position="16"/>
    </location>
</feature>
<dbReference type="Pfam" id="PF00158">
    <property type="entry name" value="Sigma54_activat"/>
    <property type="match status" value="1"/>
</dbReference>
<reference evidence="9 10" key="1">
    <citation type="submission" date="2015-09" db="EMBL/GenBank/DDBJ databases">
        <authorList>
            <consortium name="Pathogen Informatics"/>
        </authorList>
    </citation>
    <scope>NUCLEOTIDE SEQUENCE [LARGE SCALE GENOMIC DNA]</scope>
    <source>
        <strain evidence="9 10">2789STDY5834856</strain>
    </source>
</reference>
<dbReference type="Gene3D" id="1.10.8.60">
    <property type="match status" value="1"/>
</dbReference>
<dbReference type="SMART" id="SM00382">
    <property type="entry name" value="AAA"/>
    <property type="match status" value="1"/>
</dbReference>
<evidence type="ECO:0000256" key="6">
    <source>
        <dbReference type="SAM" id="MobiDB-lite"/>
    </source>
</evidence>
<dbReference type="Gene3D" id="3.40.50.300">
    <property type="entry name" value="P-loop containing nucleotide triphosphate hydrolases"/>
    <property type="match status" value="1"/>
</dbReference>
<keyword evidence="2" id="KW-0067">ATP-binding</keyword>
<dbReference type="InterPro" id="IPR035965">
    <property type="entry name" value="PAS-like_dom_sf"/>
</dbReference>
<dbReference type="GO" id="GO:0005524">
    <property type="term" value="F:ATP binding"/>
    <property type="evidence" value="ECO:0007669"/>
    <property type="project" value="UniProtKB-KW"/>
</dbReference>
<keyword evidence="3" id="KW-0805">Transcription regulation</keyword>
<keyword evidence="1" id="KW-0547">Nucleotide-binding</keyword>
<dbReference type="InterPro" id="IPR058031">
    <property type="entry name" value="AAA_lid_NorR"/>
</dbReference>
<keyword evidence="4" id="KW-0238">DNA-binding</keyword>
<protein>
    <submittedName>
        <fullName evidence="9">Signal-transduction and transcriptional-control protein Stc</fullName>
        <ecNumber evidence="9">1.14.13.48</ecNumber>
    </submittedName>
</protein>
<evidence type="ECO:0000256" key="3">
    <source>
        <dbReference type="ARBA" id="ARBA00023015"/>
    </source>
</evidence>
<dbReference type="PROSITE" id="PS50112">
    <property type="entry name" value="PAS"/>
    <property type="match status" value="1"/>
</dbReference>
<dbReference type="InterPro" id="IPR025662">
    <property type="entry name" value="Sigma_54_int_dom_ATP-bd_1"/>
</dbReference>
<feature type="domain" description="PAS" evidence="8">
    <location>
        <begin position="193"/>
        <end position="246"/>
    </location>
</feature>
<evidence type="ECO:0000259" key="8">
    <source>
        <dbReference type="PROSITE" id="PS50112"/>
    </source>
</evidence>
<dbReference type="GO" id="GO:0043565">
    <property type="term" value="F:sequence-specific DNA binding"/>
    <property type="evidence" value="ECO:0007669"/>
    <property type="project" value="InterPro"/>
</dbReference>
<dbReference type="Gene3D" id="3.30.450.20">
    <property type="entry name" value="PAS domain"/>
    <property type="match status" value="1"/>
</dbReference>
<evidence type="ECO:0000256" key="5">
    <source>
        <dbReference type="ARBA" id="ARBA00023163"/>
    </source>
</evidence>
<evidence type="ECO:0000256" key="4">
    <source>
        <dbReference type="ARBA" id="ARBA00023125"/>
    </source>
</evidence>
<dbReference type="PROSITE" id="PS00688">
    <property type="entry name" value="SIGMA54_INTERACT_3"/>
    <property type="match status" value="1"/>
</dbReference>
<dbReference type="FunFam" id="3.40.50.300:FF:000006">
    <property type="entry name" value="DNA-binding transcriptional regulator NtrC"/>
    <property type="match status" value="1"/>
</dbReference>
<dbReference type="EMBL" id="CYZX01000002">
    <property type="protein sequence ID" value="CUN73526.1"/>
    <property type="molecule type" value="Genomic_DNA"/>
</dbReference>
<organism evidence="9 10">
    <name type="scientific">Clostridium disporicum</name>
    <dbReference type="NCBI Taxonomy" id="84024"/>
    <lineage>
        <taxon>Bacteria</taxon>
        <taxon>Bacillati</taxon>
        <taxon>Bacillota</taxon>
        <taxon>Clostridia</taxon>
        <taxon>Eubacteriales</taxon>
        <taxon>Clostridiaceae</taxon>
        <taxon>Clostridium</taxon>
    </lineage>
</organism>
<dbReference type="PANTHER" id="PTHR32071">
    <property type="entry name" value="TRANSCRIPTIONAL REGULATORY PROTEIN"/>
    <property type="match status" value="1"/>
</dbReference>
<keyword evidence="5" id="KW-0804">Transcription</keyword>
<dbReference type="EC" id="1.14.13.48" evidence="9"/>
<dbReference type="CDD" id="cd00009">
    <property type="entry name" value="AAA"/>
    <property type="match status" value="1"/>
</dbReference>
<dbReference type="GO" id="GO:0016491">
    <property type="term" value="F:oxidoreductase activity"/>
    <property type="evidence" value="ECO:0007669"/>
    <property type="project" value="UniProtKB-KW"/>
</dbReference>
<sequence>MNKESLIEKSHERSKEFGVQTKTNNSKKKLKKNEIYDLLEKNKELIRVSLPYINMVCETIEDNDFILILTDKDGCILDIKGAERAIREFAKLNLDIGVFMDEKNIGTNAMGVALAENRPVQVTADEHYVDMFKGLTCSAAPIHNIKGDIIGTLNLTGKWDKKHSHTLGLVIFGVKAIENEIHNAKSQEILQEAYNYMDSIIKNVDKGVIIVDSTGKIKNINEHGAKILESNKIDIINRDIDFILPDWFKIYEILENGEKSITREVKTSENSNFKTLLNVKGVRDGKKLIGLVITLKDEKESTTKGIARYDFEDIIGSSSIMKNVITNCKIVANSPSTILIEGESGTGKEVLAQSIHNYSMRKNNKFIAINCGAIPSNLIESELFGYEDGTFTGGKKGGKIGKFEMANGGTLFLDEIGEMPLEHQVNLLRVIQEGKITRLGGTEEINVDVRIIAATNKNLKKEIELGKFREDLYYRLCVIPINLPALRERNGDIKELINYFLRMKSFKLNKSVPEVSDNLYNDLINYSWPGNIRELENVIENIVNLDGNMSFSLDVNCDNKYKSEIKEVEEINSDEITLEFIEKNHIIKVLRKYKSNIYKSANALGVSRNTLYNKIKKYQLKV</sequence>
<dbReference type="SUPFAM" id="SSF52540">
    <property type="entry name" value="P-loop containing nucleoside triphosphate hydrolases"/>
    <property type="match status" value="1"/>
</dbReference>
<evidence type="ECO:0000313" key="10">
    <source>
        <dbReference type="Proteomes" id="UP000095594"/>
    </source>
</evidence>
<dbReference type="Gene3D" id="3.30.450.40">
    <property type="match status" value="1"/>
</dbReference>
<dbReference type="SUPFAM" id="SSF46689">
    <property type="entry name" value="Homeodomain-like"/>
    <property type="match status" value="1"/>
</dbReference>
<dbReference type="SUPFAM" id="SSF55785">
    <property type="entry name" value="PYP-like sensor domain (PAS domain)"/>
    <property type="match status" value="1"/>
</dbReference>
<evidence type="ECO:0000313" key="9">
    <source>
        <dbReference type="EMBL" id="CUN73526.1"/>
    </source>
</evidence>
<dbReference type="InterPro" id="IPR003593">
    <property type="entry name" value="AAA+_ATPase"/>
</dbReference>
<dbReference type="PRINTS" id="PR01590">
    <property type="entry name" value="HTHFIS"/>
</dbReference>
<evidence type="ECO:0000256" key="2">
    <source>
        <dbReference type="ARBA" id="ARBA00022840"/>
    </source>
</evidence>
<dbReference type="InterPro" id="IPR027417">
    <property type="entry name" value="P-loop_NTPase"/>
</dbReference>
<feature type="domain" description="Sigma-54 factor interaction" evidence="7">
    <location>
        <begin position="314"/>
        <end position="544"/>
    </location>
</feature>
<dbReference type="AlphaFoldDB" id="A0A173ZDG7"/>
<dbReference type="Gene3D" id="1.10.10.60">
    <property type="entry name" value="Homeodomain-like"/>
    <property type="match status" value="1"/>
</dbReference>
<dbReference type="Proteomes" id="UP000095594">
    <property type="component" value="Unassembled WGS sequence"/>
</dbReference>
<dbReference type="InterPro" id="IPR002078">
    <property type="entry name" value="Sigma_54_int"/>
</dbReference>
<name>A0A173ZDG7_9CLOT</name>
<evidence type="ECO:0000256" key="1">
    <source>
        <dbReference type="ARBA" id="ARBA00022741"/>
    </source>
</evidence>
<dbReference type="InterPro" id="IPR025944">
    <property type="entry name" value="Sigma_54_int_dom_CS"/>
</dbReference>
<dbReference type="InterPro" id="IPR000014">
    <property type="entry name" value="PAS"/>
</dbReference>
<dbReference type="InterPro" id="IPR009057">
    <property type="entry name" value="Homeodomain-like_sf"/>
</dbReference>
<dbReference type="Pfam" id="PF25601">
    <property type="entry name" value="AAA_lid_14"/>
    <property type="match status" value="1"/>
</dbReference>
<dbReference type="InterPro" id="IPR029016">
    <property type="entry name" value="GAF-like_dom_sf"/>
</dbReference>
<dbReference type="PANTHER" id="PTHR32071:SF57">
    <property type="entry name" value="C4-DICARBOXYLATE TRANSPORT TRANSCRIPTIONAL REGULATORY PROTEIN DCTD"/>
    <property type="match status" value="1"/>
</dbReference>
<dbReference type="InterPro" id="IPR002197">
    <property type="entry name" value="HTH_Fis"/>
</dbReference>
<feature type="region of interest" description="Disordered" evidence="6">
    <location>
        <begin position="1"/>
        <end position="24"/>
    </location>
</feature>
<gene>
    <name evidence="9" type="primary">stc</name>
    <name evidence="9" type="ORF">ERS852471_00433</name>
</gene>